<feature type="compositionally biased region" description="Basic and acidic residues" evidence="1">
    <location>
        <begin position="1502"/>
        <end position="1513"/>
    </location>
</feature>
<feature type="compositionally biased region" description="Polar residues" evidence="1">
    <location>
        <begin position="1211"/>
        <end position="1226"/>
    </location>
</feature>
<feature type="compositionally biased region" description="Polar residues" evidence="1">
    <location>
        <begin position="1392"/>
        <end position="1405"/>
    </location>
</feature>
<feature type="compositionally biased region" description="Low complexity" evidence="1">
    <location>
        <begin position="176"/>
        <end position="187"/>
    </location>
</feature>
<feature type="compositionally biased region" description="Polar residues" evidence="1">
    <location>
        <begin position="1541"/>
        <end position="1553"/>
    </location>
</feature>
<name>A0A1B8GEU9_9PEZI</name>
<feature type="compositionally biased region" description="Basic and acidic residues" evidence="1">
    <location>
        <begin position="1809"/>
        <end position="1889"/>
    </location>
</feature>
<dbReference type="Gene3D" id="1.10.10.60">
    <property type="entry name" value="Homeodomain-like"/>
    <property type="match status" value="2"/>
</dbReference>
<feature type="compositionally biased region" description="Basic and acidic residues" evidence="1">
    <location>
        <begin position="361"/>
        <end position="376"/>
    </location>
</feature>
<reference evidence="4" key="2">
    <citation type="journal article" date="2018" name="Nat. Commun.">
        <title>Extreme sensitivity to ultraviolet light in the fungal pathogen causing white-nose syndrome of bats.</title>
        <authorList>
            <person name="Palmer J.M."/>
            <person name="Drees K.P."/>
            <person name="Foster J.T."/>
            <person name="Lindner D.L."/>
        </authorList>
    </citation>
    <scope>NUCLEOTIDE SEQUENCE [LARGE SCALE GENOMIC DNA]</scope>
    <source>
        <strain evidence="4">UAMH 10579</strain>
    </source>
</reference>
<dbReference type="STRING" id="342668.A0A1B8GEU9"/>
<feature type="compositionally biased region" description="Low complexity" evidence="1">
    <location>
        <begin position="873"/>
        <end position="887"/>
    </location>
</feature>
<feature type="compositionally biased region" description="Low complexity" evidence="1">
    <location>
        <begin position="1332"/>
        <end position="1349"/>
    </location>
</feature>
<feature type="region of interest" description="Disordered" evidence="1">
    <location>
        <begin position="699"/>
        <end position="718"/>
    </location>
</feature>
<feature type="region of interest" description="Disordered" evidence="1">
    <location>
        <begin position="1151"/>
        <end position="1889"/>
    </location>
</feature>
<gene>
    <name evidence="3" type="ORF">VE01_07692</name>
</gene>
<dbReference type="Pfam" id="PF00249">
    <property type="entry name" value="Myb_DNA-binding"/>
    <property type="match status" value="1"/>
</dbReference>
<feature type="compositionally biased region" description="Low complexity" evidence="1">
    <location>
        <begin position="1233"/>
        <end position="1244"/>
    </location>
</feature>
<feature type="compositionally biased region" description="Basic and acidic residues" evidence="1">
    <location>
        <begin position="113"/>
        <end position="168"/>
    </location>
</feature>
<feature type="region of interest" description="Disordered" evidence="1">
    <location>
        <begin position="1008"/>
        <end position="1032"/>
    </location>
</feature>
<feature type="compositionally biased region" description="Low complexity" evidence="1">
    <location>
        <begin position="1572"/>
        <end position="1593"/>
    </location>
</feature>
<keyword evidence="4" id="KW-1185">Reference proteome</keyword>
<accession>A0A1B8GEU9</accession>
<feature type="compositionally biased region" description="Basic and acidic residues" evidence="1">
    <location>
        <begin position="11"/>
        <end position="30"/>
    </location>
</feature>
<dbReference type="RefSeq" id="XP_018128092.2">
    <property type="nucleotide sequence ID" value="XM_018277125.2"/>
</dbReference>
<feature type="region of interest" description="Disordered" evidence="1">
    <location>
        <begin position="462"/>
        <end position="487"/>
    </location>
</feature>
<feature type="compositionally biased region" description="Low complexity" evidence="1">
    <location>
        <begin position="1293"/>
        <end position="1304"/>
    </location>
</feature>
<dbReference type="SMART" id="SM00717">
    <property type="entry name" value="SANT"/>
    <property type="match status" value="2"/>
</dbReference>
<evidence type="ECO:0000259" key="2">
    <source>
        <dbReference type="PROSITE" id="PS51293"/>
    </source>
</evidence>
<evidence type="ECO:0000256" key="1">
    <source>
        <dbReference type="SAM" id="MobiDB-lite"/>
    </source>
</evidence>
<dbReference type="Proteomes" id="UP000091956">
    <property type="component" value="Unassembled WGS sequence"/>
</dbReference>
<feature type="compositionally biased region" description="Pro residues" evidence="1">
    <location>
        <begin position="467"/>
        <end position="477"/>
    </location>
</feature>
<feature type="compositionally biased region" description="Basic residues" evidence="1">
    <location>
        <begin position="815"/>
        <end position="827"/>
    </location>
</feature>
<feature type="region of interest" description="Disordered" evidence="1">
    <location>
        <begin position="1091"/>
        <end position="1129"/>
    </location>
</feature>
<feature type="compositionally biased region" description="Low complexity" evidence="1">
    <location>
        <begin position="1599"/>
        <end position="1608"/>
    </location>
</feature>
<evidence type="ECO:0000313" key="4">
    <source>
        <dbReference type="Proteomes" id="UP000091956"/>
    </source>
</evidence>
<feature type="region of interest" description="Disordered" evidence="1">
    <location>
        <begin position="815"/>
        <end position="933"/>
    </location>
</feature>
<dbReference type="PANTHER" id="PTHR13992">
    <property type="entry name" value="NUCLEAR RECEPTOR CO-REPRESSOR RELATED NCOR"/>
    <property type="match status" value="1"/>
</dbReference>
<organism evidence="3 4">
    <name type="scientific">Pseudogymnoascus verrucosus</name>
    <dbReference type="NCBI Taxonomy" id="342668"/>
    <lineage>
        <taxon>Eukaryota</taxon>
        <taxon>Fungi</taxon>
        <taxon>Dikarya</taxon>
        <taxon>Ascomycota</taxon>
        <taxon>Pezizomycotina</taxon>
        <taxon>Leotiomycetes</taxon>
        <taxon>Thelebolales</taxon>
        <taxon>Thelebolaceae</taxon>
        <taxon>Pseudogymnoascus</taxon>
    </lineage>
</organism>
<dbReference type="InterPro" id="IPR001005">
    <property type="entry name" value="SANT/Myb"/>
</dbReference>
<proteinExistence type="predicted"/>
<dbReference type="GO" id="GO:0006357">
    <property type="term" value="P:regulation of transcription by RNA polymerase II"/>
    <property type="evidence" value="ECO:0007669"/>
    <property type="project" value="TreeGrafter"/>
</dbReference>
<feature type="compositionally biased region" description="Basic and acidic residues" evidence="1">
    <location>
        <begin position="61"/>
        <end position="81"/>
    </location>
</feature>
<feature type="compositionally biased region" description="Pro residues" evidence="1">
    <location>
        <begin position="1423"/>
        <end position="1435"/>
    </location>
</feature>
<feature type="compositionally biased region" description="Polar residues" evidence="1">
    <location>
        <begin position="1623"/>
        <end position="1635"/>
    </location>
</feature>
<dbReference type="GO" id="GO:0034967">
    <property type="term" value="C:Set3 complex"/>
    <property type="evidence" value="ECO:0007669"/>
    <property type="project" value="TreeGrafter"/>
</dbReference>
<feature type="compositionally biased region" description="Polar residues" evidence="1">
    <location>
        <begin position="1017"/>
        <end position="1032"/>
    </location>
</feature>
<dbReference type="PANTHER" id="PTHR13992:SF39">
    <property type="entry name" value="SMRTER, ISOFORM G"/>
    <property type="match status" value="1"/>
</dbReference>
<feature type="compositionally biased region" description="Pro residues" evidence="1">
    <location>
        <begin position="1766"/>
        <end position="1775"/>
    </location>
</feature>
<feature type="compositionally biased region" description="Low complexity" evidence="1">
    <location>
        <begin position="1683"/>
        <end position="1754"/>
    </location>
</feature>
<evidence type="ECO:0000313" key="3">
    <source>
        <dbReference type="EMBL" id="OBT94359.2"/>
    </source>
</evidence>
<feature type="compositionally biased region" description="Low complexity" evidence="1">
    <location>
        <begin position="1662"/>
        <end position="1675"/>
    </location>
</feature>
<reference evidence="3 4" key="1">
    <citation type="submission" date="2016-03" db="EMBL/GenBank/DDBJ databases">
        <title>Comparative genomics of Pseudogymnoascus destructans, the fungus causing white-nose syndrome of bats.</title>
        <authorList>
            <person name="Palmer J.M."/>
            <person name="Drees K.P."/>
            <person name="Foster J.T."/>
            <person name="Lindner D.L."/>
        </authorList>
    </citation>
    <scope>NUCLEOTIDE SEQUENCE [LARGE SCALE GENOMIC DNA]</scope>
    <source>
        <strain evidence="3 4">UAMH 10579</strain>
    </source>
</reference>
<dbReference type="InterPro" id="IPR051571">
    <property type="entry name" value="N-CoR_corepressor"/>
</dbReference>
<protein>
    <recommendedName>
        <fullName evidence="2">SANT domain-containing protein</fullName>
    </recommendedName>
</protein>
<feature type="compositionally biased region" description="Acidic residues" evidence="1">
    <location>
        <begin position="414"/>
        <end position="423"/>
    </location>
</feature>
<sequence>MTRYAQPDSAGDSRRSPRDRSPARHSDQRDGGQFNGPARGVENNYRPGLDSRSNSNFSPRDNYRDSSRGSMRDFPSREPPRGPKALGDNIPSGPRVNSFSGDFRGRGRGRGRGWRDDSRDRGPRDIDRDFRDRRDDRGPPPPFRDERSHDREWEDRDRLDRDRRDSFRGGRASKIRPSSPRGRPRSPVRNDSRDATRGRGRGRDDWEPRAGRGRGMYFDGRGEPRGRRSRSPERGDRPRQDRPADSWDKTYPQRPTSSVSVSQTRENPSPPPQAPEVPAFGSVISGTGGGQTAVGSAPVAIPTGPRSERPPASHGGRQEYPGSIQWTNPKFVAAPSKPDAATTSPVDRKAEEQQKFASSEPPKDVSNDVVEKREPEAPTGDDSTMMEAGEVDESPKVEEVTTLTWRPPTNYVTPEDEASDSDIDDDYFEDEISKVKSQLSQGVAKNTVEIFESVSIPFNNMSQLRSPVPPPAPPEPSPSIEAKENVPVKTTDAPTPMALDDVPVISADVEVPAAILPPVAKKSPEVSTPLFELENLALDVKPVTQPEEIEPVEDSIMTEPMLEVVRKRMATPPIADLPFAVTTPWQQETGFLKGIESDPDVMDFLVASLTMKADMRDREIEENSQIYKQKYKDWIDFHRSDNPLAVRCRERWEANRAAEVSRAASAQPAESRTEGRRAVSRFATERDIERLLRQSEIEATEQRKRQDRAAKAKAASEKEAGIPDMLSIEEREATRYGDYTNLVASDRALAMFEVLPPIADFTEWERETFEKTMLDYPKQWGKIAEALPGRNYKHCIQYYYLVKHELKLKEKLKKQIRGKGRKRKPKTSVHTVALGREEVEEEPTEGTTDRRRPRRAAAPIFGGAETAPSESDTTPAPTPARRGAATPKEGEPTTTGKRKGKASGTREKATKQPKNNQLLAAAPNAAPKNQETKVPHAMPIIKEWQQPIVPPPEPVRFTSQIAPWDGPAPILPPYVPPSVVAEKPTAPIPSGHDVVPQGYPVPEHVGALPPGSAYNPDPQNQRNTAAPTSSYWSVPEQNDFPMLIEYYGTDWHGIAKWMASKTHIMVKNYYQRQIDSGRSDLEEMARVADDKRARGENLGPPPAQTNHPIKRKYDGPSGSPQRPLGLTSMDDMDEMYLGGQLPPQTSTGMLFTGGMPPNRYDGFTNPIGRPSSSISTFEQDEKPPTSHALPGQHAPSPQPGGPRYAPLAQAGSISQASNAPSRSVTAPSKHLPQAQQIVQQMQQQRPPRGPTLGYFNSDTNRPIVRASSISNPSPQPIPAPDQARTTSRSHLVAQEAQAERQQALRLEEEQRLQTRQQQYRMKQETDVPGTTQFEQYPQQIPQHQQRGPPMHARTEAMSPVRAEDSRRANIGQYPPRNFQPSRNALGDLKASTGPSTPTSLASPGSSRGAPIAPPTHQHSPPVHQQPPSAPPPQPQPVAAIRQQETVRKTSSIMSLLNDEPSEPVASKHAPEPQSAMKPSPSPAPHQPMYQPRQAAPPPTQHLRRESSLTDIRGKAPPQSTRPPSTAQPPAIRHNDMAYSPIISNQNQPQSRQHVGSPLDSTAPDRGEYYAHQQYMMQQQQQQQHQQPPTSSPQTPIPYQPQQSQQPPQQSQPPQHPSHRQMAFGTSSHRSASPSVGYSHTSHHGSRHGSFDARQQQGPPPTSTQGPQQPGYGTAQHPGPAMSPPYQQQAPQQHSLQPPRYISQPPSSSQARASPLGQHSAQAQQMPPQAAQHAYGQLPPHRAQQPSPAPAAQRSYTPVSYDRHPGPYAPPPPQQPQPDRLTLQQQRQEEEAMLRRQPMRDGYGGPGPVIDRRAEEAYQRDLEERRLMEGRRVMEERREMDERRHQDERRQLGDHRQLDERMLEERRMMDERRQMEQQRRHMDDRDFRRQ</sequence>
<dbReference type="GeneID" id="28841078"/>
<feature type="compositionally biased region" description="Low complexity" evidence="1">
    <location>
        <begin position="1776"/>
        <end position="1785"/>
    </location>
</feature>
<dbReference type="PROSITE" id="PS51293">
    <property type="entry name" value="SANT"/>
    <property type="match status" value="1"/>
</dbReference>
<dbReference type="InterPro" id="IPR017884">
    <property type="entry name" value="SANT_dom"/>
</dbReference>
<feature type="compositionally biased region" description="Basic and acidic residues" evidence="1">
    <location>
        <begin position="220"/>
        <end position="248"/>
    </location>
</feature>
<feature type="compositionally biased region" description="Polar residues" evidence="1">
    <location>
        <begin position="253"/>
        <end position="267"/>
    </location>
</feature>
<dbReference type="SUPFAM" id="SSF46689">
    <property type="entry name" value="Homeodomain-like"/>
    <property type="match status" value="2"/>
</dbReference>
<dbReference type="EMBL" id="KV460244">
    <property type="protein sequence ID" value="OBT94359.2"/>
    <property type="molecule type" value="Genomic_DNA"/>
</dbReference>
<feature type="compositionally biased region" description="Basic and acidic residues" evidence="1">
    <location>
        <begin position="188"/>
        <end position="210"/>
    </location>
</feature>
<feature type="compositionally biased region" description="Low complexity" evidence="1">
    <location>
        <begin position="914"/>
        <end position="929"/>
    </location>
</feature>
<dbReference type="InterPro" id="IPR009057">
    <property type="entry name" value="Homeodomain-like_sf"/>
</dbReference>
<feature type="region of interest" description="Disordered" evidence="1">
    <location>
        <begin position="1"/>
        <end position="423"/>
    </location>
</feature>
<feature type="domain" description="SANT" evidence="2">
    <location>
        <begin position="760"/>
        <end position="807"/>
    </location>
</feature>